<gene>
    <name evidence="1" type="ORF">GQ466_16265</name>
</gene>
<dbReference type="EMBL" id="WUTW01000002">
    <property type="protein sequence ID" value="MXQ65584.1"/>
    <property type="molecule type" value="Genomic_DNA"/>
</dbReference>
<dbReference type="AlphaFoldDB" id="A0A6I4WF80"/>
<dbReference type="Proteomes" id="UP000431901">
    <property type="component" value="Unassembled WGS sequence"/>
</dbReference>
<evidence type="ECO:0000313" key="1">
    <source>
        <dbReference type="EMBL" id="MXQ65584.1"/>
    </source>
</evidence>
<keyword evidence="2" id="KW-1185">Reference proteome</keyword>
<name>A0A6I4WF80_9ACTN</name>
<protein>
    <submittedName>
        <fullName evidence="1">Uncharacterized protein</fullName>
    </submittedName>
</protein>
<accession>A0A6I4WF80</accession>
<dbReference type="OrthoDB" id="8781389at2"/>
<sequence length="424" mass="47796">MYALEDLRNKVRTPRSRKYVDEAVRAYNAAAYRSAIMATWIAVAADLIDKIRTLAVAGESAAKALQNTLETAIQRNDIAGLQRFERELLDVAKDRLHLLGEREHTELERLYRDRHLCAHPAFSNEDDGLFSPTPELVRAHMTAAVDGLLSQGPVVGRKAIERFKREITADSFPSRDEALREYLLSSYLQPGTQPLRANLIKVVFKMAIQVELDPPVRWRAVRTAQALQVLVPREWEEHAHDLIDRLQDDWGDDVLLCVVTGLCHVPGVWEELRPGPRNKLEQLFCGELPLEVIVHLADPLPPAPLDKLMARHLDDLIAKGFVAEIAISGDPDPRLVAPLIEILRKVTSYQHGADVLEWIAALAQVITPDQLREIIQISMDNSQIRDAFIGRRALRTLRSATEERGQVFADAWQVWEAGTQPTET</sequence>
<reference evidence="1 2" key="1">
    <citation type="submission" date="2019-12" db="EMBL/GenBank/DDBJ databases">
        <title>Nocardia macrotermitis sp. nov. and Nocardia aurantia sp. nov., isolated from the gut of the fungus growing-termite Macrotermes natalensis.</title>
        <authorList>
            <person name="Christine B."/>
            <person name="Rene B."/>
        </authorList>
    </citation>
    <scope>NUCLEOTIDE SEQUENCE [LARGE SCALE GENOMIC DNA]</scope>
    <source>
        <strain evidence="1 2">DSM 102126</strain>
    </source>
</reference>
<dbReference type="RefSeq" id="WP_161103659.1">
    <property type="nucleotide sequence ID" value="NZ_JBHLYI010000006.1"/>
</dbReference>
<comment type="caution">
    <text evidence="1">The sequence shown here is derived from an EMBL/GenBank/DDBJ whole genome shotgun (WGS) entry which is preliminary data.</text>
</comment>
<proteinExistence type="predicted"/>
<evidence type="ECO:0000313" key="2">
    <source>
        <dbReference type="Proteomes" id="UP000431901"/>
    </source>
</evidence>
<organism evidence="1 2">
    <name type="scientific">Actinomadura rayongensis</name>
    <dbReference type="NCBI Taxonomy" id="1429076"/>
    <lineage>
        <taxon>Bacteria</taxon>
        <taxon>Bacillati</taxon>
        <taxon>Actinomycetota</taxon>
        <taxon>Actinomycetes</taxon>
        <taxon>Streptosporangiales</taxon>
        <taxon>Thermomonosporaceae</taxon>
        <taxon>Actinomadura</taxon>
    </lineage>
</organism>